<dbReference type="EMBL" id="LR796152">
    <property type="protein sequence ID" value="CAB4121887.1"/>
    <property type="molecule type" value="Genomic_DNA"/>
</dbReference>
<proteinExistence type="predicted"/>
<gene>
    <name evidence="3" type="ORF">UFOVP220_47</name>
    <name evidence="1" type="ORF">UFOVP26_41</name>
    <name evidence="2" type="ORF">UFOVP44_56</name>
</gene>
<evidence type="ECO:0000313" key="1">
    <source>
        <dbReference type="EMBL" id="CAB4121887.1"/>
    </source>
</evidence>
<organism evidence="3">
    <name type="scientific">uncultured Caudovirales phage</name>
    <dbReference type="NCBI Taxonomy" id="2100421"/>
    <lineage>
        <taxon>Viruses</taxon>
        <taxon>Duplodnaviria</taxon>
        <taxon>Heunggongvirae</taxon>
        <taxon>Uroviricota</taxon>
        <taxon>Caudoviricetes</taxon>
        <taxon>Peduoviridae</taxon>
        <taxon>Maltschvirus</taxon>
        <taxon>Maltschvirus maltsch</taxon>
    </lineage>
</organism>
<reference evidence="3" key="1">
    <citation type="submission" date="2020-05" db="EMBL/GenBank/DDBJ databases">
        <authorList>
            <person name="Chiriac C."/>
            <person name="Salcher M."/>
            <person name="Ghai R."/>
            <person name="Kavagutti S V."/>
        </authorList>
    </citation>
    <scope>NUCLEOTIDE SEQUENCE</scope>
</reference>
<dbReference type="EMBL" id="LR798268">
    <property type="protein sequence ID" value="CAB5219216.1"/>
    <property type="molecule type" value="Genomic_DNA"/>
</dbReference>
<evidence type="ECO:0000313" key="2">
    <source>
        <dbReference type="EMBL" id="CAB4123793.1"/>
    </source>
</evidence>
<dbReference type="InterPro" id="IPR004260">
    <property type="entry name" value="Pyr-dimer_DNA_glycosylase"/>
</dbReference>
<evidence type="ECO:0000313" key="3">
    <source>
        <dbReference type="EMBL" id="CAB5219216.1"/>
    </source>
</evidence>
<name>A0A6J7WMX7_9CAUD</name>
<protein>
    <submittedName>
        <fullName evidence="3">Uncharacterized protein</fullName>
    </submittedName>
</protein>
<dbReference type="Pfam" id="PF03013">
    <property type="entry name" value="Pyr_excise"/>
    <property type="match status" value="1"/>
</dbReference>
<sequence>MNIFVLDYEPSEAARLHLDKHIVKMPLETAQILSTVQHQFGNQAQYKPTHANHPCTIWARRSKENYEWLVELGLELCAEYSYRYGKRHACQSVIESIWTPPQAIGVGLTAFAQAMPDECKHPDAVTAYRNYYRLHKAHIASWTHRNVPEWMEELNEQIA</sequence>
<accession>A0A6J7WMX7</accession>
<dbReference type="EMBL" id="LR796176">
    <property type="protein sequence ID" value="CAB4123793.1"/>
    <property type="molecule type" value="Genomic_DNA"/>
</dbReference>